<comment type="caution">
    <text evidence="1">The sequence shown here is derived from an EMBL/GenBank/DDBJ whole genome shotgun (WGS) entry which is preliminary data.</text>
</comment>
<dbReference type="AlphaFoldDB" id="A0A7V3KP93"/>
<accession>A0A7V3KP93</accession>
<gene>
    <name evidence="1" type="ORF">ENV38_04915</name>
</gene>
<evidence type="ECO:0000313" key="1">
    <source>
        <dbReference type="EMBL" id="HGB36228.1"/>
    </source>
</evidence>
<protein>
    <submittedName>
        <fullName evidence="1">Uncharacterized protein</fullName>
    </submittedName>
</protein>
<organism evidence="1">
    <name type="scientific">candidate division WOR-3 bacterium</name>
    <dbReference type="NCBI Taxonomy" id="2052148"/>
    <lineage>
        <taxon>Bacteria</taxon>
        <taxon>Bacteria division WOR-3</taxon>
    </lineage>
</organism>
<reference evidence="1" key="1">
    <citation type="journal article" date="2020" name="mSystems">
        <title>Genome- and Community-Level Interaction Insights into Carbon Utilization and Element Cycling Functions of Hydrothermarchaeota in Hydrothermal Sediment.</title>
        <authorList>
            <person name="Zhou Z."/>
            <person name="Liu Y."/>
            <person name="Xu W."/>
            <person name="Pan J."/>
            <person name="Luo Z.H."/>
            <person name="Li M."/>
        </authorList>
    </citation>
    <scope>NUCLEOTIDE SEQUENCE [LARGE SCALE GENOMIC DNA]</scope>
    <source>
        <strain evidence="1">SpSt-754</strain>
    </source>
</reference>
<name>A0A7V3KP93_UNCW3</name>
<proteinExistence type="predicted"/>
<sequence length="842" mass="95747">MIFLLFFLVADTLIFTNPRVVEDSTVNFVTEEAHVDTVSQVFNFEGSKGVFVVFQGLNLDLSQSLDLKLQGKLTESITLSAHLKDNFTYYGSDYYSKSLGDLDEIYLSVRDRRGLSLDLGKFFYEGRKLLGFEADYKNYEAVYGSTEQTRKKKVIEYRDFYDGPYFVDYGYLIVPGSVQVFLNGFTLDKANYSFDYSTGSLYFKGLRILPGDVIYVEYSTYSYAPSLFSGVRGRADHFIFELKRLNSAEGFYSGFPAEILDYLRMSGDSCASEPYRGGIRTGKGDYILQDSIYVFVGQGRGDYQVYFKFKGQGQGSYVFDNLIGGYKFVGKGNGLYEPEIDLYPPTDFLLGKFSYDGLFRFSGRMSYRDLNTLSPKDDGDNLGYDFELGRDFHTKAFDFQFNWRNRSSNFSTIDGEIDPLWGTEDKGFSHQINLFFDSKRVGTSLKSSVRVTEEKVSYLVSLVNQVGPFHAQGILSKTDTLDFKMLAGFDFKKLPSVNVQISKGSSAKAFLYDSLHGFEYLIGVNFGLDKKVSLFSKAGFNYNSDENHLSAKFFYLPEYQKTLLYSLVGTSKLVGGLSVNGSFSFVPVFLPLQEERYYPSPMGMFNYDERTGIFVPDINGGYERELVVLGVMDTTLQKSYSFGVDFDYTFVGSARFERTYSEFTDYTLISVDLRKNQLEFNWQRSVRNLSNVLNGRKTENSEIGLKFPLLKPIFLNLKYRDCFETPVNYSIWSGYLTFTFTFMSLTSGLDYTYFDSVNFPGLHLEGSVFKASDKFRVVGSYYLNFPLNSPSALPTVLPTAKRYGVNLSIKRPFGSGEFFIDGFYSKSLTATSKVRAGYNFLF</sequence>
<dbReference type="EMBL" id="DTGD01000182">
    <property type="protein sequence ID" value="HGB36228.1"/>
    <property type="molecule type" value="Genomic_DNA"/>
</dbReference>